<dbReference type="Pfam" id="PF24995">
    <property type="entry name" value="DSRM_2"/>
    <property type="match status" value="1"/>
</dbReference>
<comment type="cofactor">
    <cofactor evidence="1">
        <name>Mg(2+)</name>
        <dbReference type="ChEBI" id="CHEBI:18420"/>
    </cofactor>
</comment>
<dbReference type="GO" id="GO:0003723">
    <property type="term" value="F:RNA binding"/>
    <property type="evidence" value="ECO:0007669"/>
    <property type="project" value="UniProtKB-UniRule"/>
</dbReference>
<sequence>METGRNPASGPKKSPFTPKAIIHQRFAAKACYKVEEVQEVVQNGCPGLVIPQKGPCLYRCTLQLPEFSVVSEAFKRKKDAEQSAAEKAIQKLGIQPKEDNLSVEQAWDELAGRLSYLFSIEFLPSIHPLSGHFRAALQRGGHLSGFIPVAAIAAFDAKINSLCKYINPEVESNHFLVMSLIIEAAKRLANTLVFSEEKLSLQRLNPHPPEIIQSLLKNESSFPESISIEAVRIPASAEKIVEPSILDASFGNYYLDAIAKELGVKDASKVLISRPIGKASSETRLYFCAPESIKIGPSSELHMKLASSFREFNAIATYLSGQEIYGDAILASVGYTWKSTDLSYEDLSLRGYYRILANKIPSGIYKLSREAILAAELPTTFTTRSNWRGSFPRDILCTFCRQHRLSEPVFSSDSFEPLPDLTGRKRLRDTASSGDEINEGGLAATATAAAQGGCTLVYRCTVKIYSKYQDLILLCSPKESYKKQIDAIHNAALKVLLWLDRFLDKVDMSVEEMTSSAKGLDVLIYPQQFVKEFSSCQFLPKYRWSSATLADSSLCSSYSNVQKNTLEDEVASVRISGEYSGTTPSNGSLVCVTYNIYLVTEREGIKEQLEGSEEFEFEIGSGATSPVLEAVVTQMSIDQSACFTMVLPSKEIVLAVARDSTTVLSLLSSGTCTMKCEVTLLRVTVPLEDRMEQALFSPPLSKQRVEYALQHIRESCAASLVDFGCGSGSLLESLLAYQTSLEKIVGVDISQKALARAAKILHSKLNGNIGAEQPTNRIKSAILYEGSILTCDSRLCGYDIATCLEVIEHMEEHEACLFGDIVLRSFCPQILIVSTPNYEYNVILQNSSPQYQEEDPDEKSQQQSCKFRNHDHKFEWTRQQFCQWASELALRHNYDVEFSGVGGEPNKEPGFASQIAVFRRKDGSPANADFAKHFDVIWEWSSSSNSRS</sequence>
<evidence type="ECO:0000256" key="5">
    <source>
        <dbReference type="ARBA" id="ARBA00022679"/>
    </source>
</evidence>
<dbReference type="Pfam" id="PF18441">
    <property type="entry name" value="Hen1_Lam_C"/>
    <property type="match status" value="1"/>
</dbReference>
<dbReference type="EC" id="2.1.1.386" evidence="11"/>
<evidence type="ECO:0000256" key="11">
    <source>
        <dbReference type="ARBA" id="ARBA00035025"/>
    </source>
</evidence>
<evidence type="ECO:0000259" key="14">
    <source>
        <dbReference type="PROSITE" id="PS50961"/>
    </source>
</evidence>
<evidence type="ECO:0000256" key="8">
    <source>
        <dbReference type="ARBA" id="ARBA00022842"/>
    </source>
</evidence>
<dbReference type="AlphaFoldDB" id="A0A1J6J053"/>
<dbReference type="Gene3D" id="3.10.50.40">
    <property type="match status" value="1"/>
</dbReference>
<dbReference type="GO" id="GO:0030422">
    <property type="term" value="P:siRNA processing"/>
    <property type="evidence" value="ECO:0007669"/>
    <property type="project" value="TreeGrafter"/>
</dbReference>
<evidence type="ECO:0000256" key="13">
    <source>
        <dbReference type="PROSITE-ProRule" id="PRU00332"/>
    </source>
</evidence>
<keyword evidence="6" id="KW-0949">S-adenosyl-L-methionine</keyword>
<dbReference type="Gene3D" id="3.40.50.150">
    <property type="entry name" value="Vaccinia Virus protein VP39"/>
    <property type="match status" value="1"/>
</dbReference>
<feature type="domain" description="HTH La-type RNA-binding" evidence="14">
    <location>
        <begin position="100"/>
        <end position="211"/>
    </location>
</feature>
<dbReference type="InterPro" id="IPR040813">
    <property type="entry name" value="Hen1_Lam_C"/>
</dbReference>
<evidence type="ECO:0000256" key="6">
    <source>
        <dbReference type="ARBA" id="ARBA00022691"/>
    </source>
</evidence>
<dbReference type="Gene3D" id="3.30.160.20">
    <property type="match status" value="1"/>
</dbReference>
<protein>
    <recommendedName>
        <fullName evidence="3">Small RNA 2'-O-methyltransferase</fullName>
        <ecNumber evidence="11">2.1.1.386</ecNumber>
    </recommendedName>
</protein>
<dbReference type="PANTHER" id="PTHR21404">
    <property type="entry name" value="HEN1"/>
    <property type="match status" value="1"/>
</dbReference>
<keyword evidence="10" id="KW-0943">RNA-mediated gene silencing</keyword>
<keyword evidence="16" id="KW-1185">Reference proteome</keyword>
<dbReference type="Proteomes" id="UP000187609">
    <property type="component" value="Unassembled WGS sequence"/>
</dbReference>
<dbReference type="InterPro" id="IPR046357">
    <property type="entry name" value="PPIase_dom_sf"/>
</dbReference>
<evidence type="ECO:0000256" key="4">
    <source>
        <dbReference type="ARBA" id="ARBA00022603"/>
    </source>
</evidence>
<keyword evidence="8" id="KW-0460">Magnesium</keyword>
<comment type="caution">
    <text evidence="15">The sequence shown here is derived from an EMBL/GenBank/DDBJ whole genome shotgun (WGS) entry which is preliminary data.</text>
</comment>
<dbReference type="InterPro" id="IPR006630">
    <property type="entry name" value="La_HTH"/>
</dbReference>
<dbReference type="InterPro" id="IPR040870">
    <property type="entry name" value="HEN1_dsRBD2"/>
</dbReference>
<dbReference type="InterPro" id="IPR056755">
    <property type="entry name" value="DSRM_2"/>
</dbReference>
<dbReference type="SMR" id="A0A1J6J053"/>
<dbReference type="GeneID" id="109208676"/>
<keyword evidence="7" id="KW-0479">Metal-binding</keyword>
<dbReference type="Pfam" id="PF21224">
    <property type="entry name" value="Hen1_LCD"/>
    <property type="match status" value="1"/>
</dbReference>
<keyword evidence="9 13" id="KW-0694">RNA-binding</keyword>
<dbReference type="OrthoDB" id="2154311at2759"/>
<dbReference type="Pfam" id="PF08242">
    <property type="entry name" value="Methyltransf_12"/>
    <property type="match status" value="1"/>
</dbReference>
<evidence type="ECO:0000256" key="10">
    <source>
        <dbReference type="ARBA" id="ARBA00023158"/>
    </source>
</evidence>
<comment type="catalytic activity">
    <reaction evidence="12">
        <text>small RNA 3'-end nucleotide + S-adenosyl-L-methionine = small RNA 3'-end 2'-O-methylnucleotide + S-adenosyl-L-homocysteine + H(+)</text>
        <dbReference type="Rhea" id="RHEA:37887"/>
        <dbReference type="Rhea" id="RHEA-COMP:10415"/>
        <dbReference type="Rhea" id="RHEA-COMP:10416"/>
        <dbReference type="ChEBI" id="CHEBI:15378"/>
        <dbReference type="ChEBI" id="CHEBI:57856"/>
        <dbReference type="ChEBI" id="CHEBI:59789"/>
        <dbReference type="ChEBI" id="CHEBI:74896"/>
        <dbReference type="ChEBI" id="CHEBI:74898"/>
        <dbReference type="EC" id="2.1.1.386"/>
    </reaction>
</comment>
<evidence type="ECO:0000256" key="2">
    <source>
        <dbReference type="ARBA" id="ARBA00009026"/>
    </source>
</evidence>
<dbReference type="InterPro" id="IPR029063">
    <property type="entry name" value="SAM-dependent_MTases_sf"/>
</dbReference>
<dbReference type="FunFam" id="3.30.160.20:FF:000058">
    <property type="entry name" value="Small RNA 2"/>
    <property type="match status" value="1"/>
</dbReference>
<keyword evidence="4" id="KW-0489">Methyltransferase</keyword>
<dbReference type="SUPFAM" id="SSF54768">
    <property type="entry name" value="dsRNA-binding domain-like"/>
    <property type="match status" value="1"/>
</dbReference>
<gene>
    <name evidence="15" type="primary">HEN1</name>
    <name evidence="15" type="ORF">A4A49_05577</name>
</gene>
<dbReference type="EMBL" id="MJEQ01037184">
    <property type="protein sequence ID" value="OIT06136.1"/>
    <property type="molecule type" value="Genomic_DNA"/>
</dbReference>
<keyword evidence="5" id="KW-0808">Transferase</keyword>
<evidence type="ECO:0000256" key="3">
    <source>
        <dbReference type="ARBA" id="ARBA00021330"/>
    </source>
</evidence>
<evidence type="ECO:0000256" key="12">
    <source>
        <dbReference type="ARBA" id="ARBA00048418"/>
    </source>
</evidence>
<dbReference type="STRING" id="49451.A0A1J6J053"/>
<evidence type="ECO:0000256" key="1">
    <source>
        <dbReference type="ARBA" id="ARBA00001946"/>
    </source>
</evidence>
<dbReference type="SUPFAM" id="SSF54534">
    <property type="entry name" value="FKBP-like"/>
    <property type="match status" value="1"/>
</dbReference>
<dbReference type="GO" id="GO:0090486">
    <property type="term" value="F:small RNA 2'-O-methyltransferase activity"/>
    <property type="evidence" value="ECO:0007669"/>
    <property type="project" value="UniProtKB-EC"/>
</dbReference>
<accession>A0A1J6J053</accession>
<dbReference type="PANTHER" id="PTHR21404:SF3">
    <property type="entry name" value="SMALL RNA 2'-O-METHYLTRANSFERASE"/>
    <property type="match status" value="1"/>
</dbReference>
<dbReference type="GO" id="GO:0005634">
    <property type="term" value="C:nucleus"/>
    <property type="evidence" value="ECO:0007669"/>
    <property type="project" value="TreeGrafter"/>
</dbReference>
<dbReference type="GO" id="GO:0005737">
    <property type="term" value="C:cytoplasm"/>
    <property type="evidence" value="ECO:0007669"/>
    <property type="project" value="TreeGrafter"/>
</dbReference>
<dbReference type="GO" id="GO:0003755">
    <property type="term" value="F:peptidyl-prolyl cis-trans isomerase activity"/>
    <property type="evidence" value="ECO:0007669"/>
    <property type="project" value="InterPro"/>
</dbReference>
<dbReference type="KEGG" id="nau:109208676"/>
<dbReference type="InterPro" id="IPR026610">
    <property type="entry name" value="Hen1"/>
</dbReference>
<evidence type="ECO:0000256" key="7">
    <source>
        <dbReference type="ARBA" id="ARBA00022723"/>
    </source>
</evidence>
<reference evidence="15" key="1">
    <citation type="submission" date="2016-11" db="EMBL/GenBank/DDBJ databases">
        <title>The genome of Nicotiana attenuata.</title>
        <authorList>
            <person name="Xu S."/>
            <person name="Brockmoeller T."/>
            <person name="Gaquerel E."/>
            <person name="Navarro A."/>
            <person name="Kuhl H."/>
            <person name="Gase K."/>
            <person name="Ling Z."/>
            <person name="Zhou W."/>
            <person name="Kreitzer C."/>
            <person name="Stanke M."/>
            <person name="Tang H."/>
            <person name="Lyons E."/>
            <person name="Pandey P."/>
            <person name="Pandey S.P."/>
            <person name="Timmermann B."/>
            <person name="Baldwin I.T."/>
        </authorList>
    </citation>
    <scope>NUCLEOTIDE SEQUENCE [LARGE SCALE GENOMIC DNA]</scope>
    <source>
        <strain evidence="15">UT</strain>
    </source>
</reference>
<evidence type="ECO:0000256" key="9">
    <source>
        <dbReference type="ARBA" id="ARBA00022884"/>
    </source>
</evidence>
<evidence type="ECO:0000313" key="15">
    <source>
        <dbReference type="EMBL" id="OIT06136.1"/>
    </source>
</evidence>
<dbReference type="Pfam" id="PF17842">
    <property type="entry name" value="dsRBD2"/>
    <property type="match status" value="1"/>
</dbReference>
<evidence type="ECO:0000313" key="16">
    <source>
        <dbReference type="Proteomes" id="UP000187609"/>
    </source>
</evidence>
<dbReference type="FunFam" id="3.40.50.150:FF:000215">
    <property type="entry name" value="Hua enhancer1"/>
    <property type="match status" value="1"/>
</dbReference>
<dbReference type="CDD" id="cd00048">
    <property type="entry name" value="DSRM_SF"/>
    <property type="match status" value="1"/>
</dbReference>
<proteinExistence type="inferred from homology"/>
<dbReference type="Gramene" id="OIT06136">
    <property type="protein sequence ID" value="OIT06136"/>
    <property type="gene ID" value="A4A49_05577"/>
</dbReference>
<comment type="similarity">
    <text evidence="2">Belongs to the methyltransferase superfamily. HEN1 family.</text>
</comment>
<dbReference type="OMA" id="ELLWEWP"/>
<dbReference type="InterPro" id="IPR013217">
    <property type="entry name" value="Methyltransf_12"/>
</dbReference>
<dbReference type="GO" id="GO:0001510">
    <property type="term" value="P:RNA methylation"/>
    <property type="evidence" value="ECO:0007669"/>
    <property type="project" value="InterPro"/>
</dbReference>
<name>A0A1J6J053_NICAT</name>
<organism evidence="15 16">
    <name type="scientific">Nicotiana attenuata</name>
    <name type="common">Coyote tobacco</name>
    <dbReference type="NCBI Taxonomy" id="49451"/>
    <lineage>
        <taxon>Eukaryota</taxon>
        <taxon>Viridiplantae</taxon>
        <taxon>Streptophyta</taxon>
        <taxon>Embryophyta</taxon>
        <taxon>Tracheophyta</taxon>
        <taxon>Spermatophyta</taxon>
        <taxon>Magnoliopsida</taxon>
        <taxon>eudicotyledons</taxon>
        <taxon>Gunneridae</taxon>
        <taxon>Pentapetalae</taxon>
        <taxon>asterids</taxon>
        <taxon>lamiids</taxon>
        <taxon>Solanales</taxon>
        <taxon>Solanaceae</taxon>
        <taxon>Nicotianoideae</taxon>
        <taxon>Nicotianeae</taxon>
        <taxon>Nicotiana</taxon>
    </lineage>
</organism>
<dbReference type="PROSITE" id="PS50961">
    <property type="entry name" value="HTH_LA"/>
    <property type="match status" value="1"/>
</dbReference>
<dbReference type="GO" id="GO:0046872">
    <property type="term" value="F:metal ion binding"/>
    <property type="evidence" value="ECO:0007669"/>
    <property type="project" value="UniProtKB-KW"/>
</dbReference>
<dbReference type="SUPFAM" id="SSF53335">
    <property type="entry name" value="S-adenosyl-L-methionine-dependent methyltransferases"/>
    <property type="match status" value="1"/>
</dbReference>